<evidence type="ECO:0008006" key="4">
    <source>
        <dbReference type="Google" id="ProtNLM"/>
    </source>
</evidence>
<sequence>MKLFNLCCSVILIALSFFACGSEQTVTLKIGKPSTPNMPRNHYVLSLLEKSFAQMNVKLNISYSVEPMNTKRVLEELKHDGAINFAWLSMSKEQANSLVHTTFPIYNGLHSKRLLMIKQSRLGEFSDIKTLEQLKPFIALQKQSWSDYYVLKNNGLTVNGDLSYESMLKALDEGLGDYFPRSVTAIRAEIQKSPQYNFVVEPHIMLQYDNFYYFYANEKNKAIIDLLQQGLTKLAQKGELDALYTHFYHDVEDGLGLSQRTVFKLK</sequence>
<dbReference type="Gene3D" id="3.40.190.10">
    <property type="entry name" value="Periplasmic binding protein-like II"/>
    <property type="match status" value="2"/>
</dbReference>
<evidence type="ECO:0000256" key="1">
    <source>
        <dbReference type="SAM" id="SignalP"/>
    </source>
</evidence>
<keyword evidence="3" id="KW-1185">Reference proteome</keyword>
<keyword evidence="1" id="KW-0732">Signal</keyword>
<feature type="chain" id="PRO_5046615429" description="Solute-binding protein family 3/N-terminal domain-containing protein" evidence="1">
    <location>
        <begin position="22"/>
        <end position="266"/>
    </location>
</feature>
<organism evidence="2 3">
    <name type="scientific">Pseudoalteromonas undina</name>
    <dbReference type="NCBI Taxonomy" id="43660"/>
    <lineage>
        <taxon>Bacteria</taxon>
        <taxon>Pseudomonadati</taxon>
        <taxon>Pseudomonadota</taxon>
        <taxon>Gammaproteobacteria</taxon>
        <taxon>Alteromonadales</taxon>
        <taxon>Pseudoalteromonadaceae</taxon>
        <taxon>Pseudoalteromonas</taxon>
    </lineage>
</organism>
<reference evidence="2" key="2">
    <citation type="submission" date="2013-04" db="EMBL/GenBank/DDBJ databases">
        <title>Genome sequence of Pseudoalteromonas undina.</title>
        <authorList>
            <person name="Xie B.-B."/>
            <person name="Rong J.-C."/>
            <person name="Qin Q.-L."/>
            <person name="Shu Y.-L."/>
            <person name="Zhang Y.-Z."/>
        </authorList>
    </citation>
    <scope>NUCLEOTIDE SEQUENCE</scope>
    <source>
        <strain evidence="2">NCIMB 2128</strain>
    </source>
</reference>
<dbReference type="Proteomes" id="UP000016534">
    <property type="component" value="Unassembled WGS sequence"/>
</dbReference>
<dbReference type="EMBL" id="AHCF02000017">
    <property type="protein sequence ID" value="ERG61291.1"/>
    <property type="molecule type" value="Genomic_DNA"/>
</dbReference>
<evidence type="ECO:0000313" key="2">
    <source>
        <dbReference type="EMBL" id="ERG61291.1"/>
    </source>
</evidence>
<protein>
    <recommendedName>
        <fullName evidence="4">Solute-binding protein family 3/N-terminal domain-containing protein</fullName>
    </recommendedName>
</protein>
<accession>A0ABN0NIC5</accession>
<proteinExistence type="predicted"/>
<name>A0ABN0NIC5_9GAMM</name>
<evidence type="ECO:0000313" key="3">
    <source>
        <dbReference type="Proteomes" id="UP000016534"/>
    </source>
</evidence>
<feature type="signal peptide" evidence="1">
    <location>
        <begin position="1"/>
        <end position="21"/>
    </location>
</feature>
<dbReference type="SUPFAM" id="SSF53850">
    <property type="entry name" value="Periplasmic binding protein-like II"/>
    <property type="match status" value="1"/>
</dbReference>
<dbReference type="PROSITE" id="PS51257">
    <property type="entry name" value="PROKAR_LIPOPROTEIN"/>
    <property type="match status" value="1"/>
</dbReference>
<gene>
    <name evidence="2" type="ORF">PUND_09274</name>
</gene>
<reference evidence="2" key="1">
    <citation type="journal article" date="2012" name="J. Bacteriol.">
        <title>Genome sequences of type strains of seven species of the marine bacterium Pseudoalteromonas.</title>
        <authorList>
            <person name="Xie B.B."/>
            <person name="Shu Y.L."/>
            <person name="Qin Q.L."/>
            <person name="Rong J.C."/>
            <person name="Zhang X.Y."/>
            <person name="Chen X.L."/>
            <person name="Shi M."/>
            <person name="He H.L."/>
            <person name="Zhou B.C."/>
            <person name="Zhang Y.Z."/>
        </authorList>
    </citation>
    <scope>NUCLEOTIDE SEQUENCE [LARGE SCALE GENOMIC DNA]</scope>
    <source>
        <strain evidence="2">NCIMB 2128</strain>
    </source>
</reference>
<comment type="caution">
    <text evidence="2">The sequence shown here is derived from an EMBL/GenBank/DDBJ whole genome shotgun (WGS) entry which is preliminary data.</text>
</comment>